<comment type="caution">
    <text evidence="7">The sequence shown here is derived from an EMBL/GenBank/DDBJ whole genome shotgun (WGS) entry which is preliminary data.</text>
</comment>
<evidence type="ECO:0000256" key="6">
    <source>
        <dbReference type="RuleBase" id="RU361218"/>
    </source>
</evidence>
<evidence type="ECO:0000256" key="2">
    <source>
        <dbReference type="ARBA" id="ARBA00006840"/>
    </source>
</evidence>
<dbReference type="PANTHER" id="PTHR19282">
    <property type="entry name" value="TETRASPANIN"/>
    <property type="match status" value="1"/>
</dbReference>
<evidence type="ECO:0000313" key="7">
    <source>
        <dbReference type="EMBL" id="KAK0397024.1"/>
    </source>
</evidence>
<dbReference type="GO" id="GO:0016020">
    <property type="term" value="C:membrane"/>
    <property type="evidence" value="ECO:0007669"/>
    <property type="project" value="UniProtKB-SubCell"/>
</dbReference>
<keyword evidence="5 6" id="KW-0472">Membrane</keyword>
<evidence type="ECO:0000256" key="3">
    <source>
        <dbReference type="ARBA" id="ARBA00022692"/>
    </source>
</evidence>
<dbReference type="AlphaFoldDB" id="A0AA39LH93"/>
<name>A0AA39LH93_9BILA</name>
<comment type="similarity">
    <text evidence="2 6">Belongs to the tetraspanin (TM4SF) family.</text>
</comment>
<keyword evidence="8" id="KW-1185">Reference proteome</keyword>
<keyword evidence="3 6" id="KW-0812">Transmembrane</keyword>
<dbReference type="Gene3D" id="1.10.1450.10">
    <property type="entry name" value="Tetraspanin"/>
    <property type="match status" value="1"/>
</dbReference>
<dbReference type="PANTHER" id="PTHR19282:SF452">
    <property type="entry name" value="LD03691P"/>
    <property type="match status" value="1"/>
</dbReference>
<protein>
    <recommendedName>
        <fullName evidence="6">Tetraspanin</fullName>
    </recommendedName>
</protein>
<evidence type="ECO:0000313" key="8">
    <source>
        <dbReference type="Proteomes" id="UP001175271"/>
    </source>
</evidence>
<dbReference type="InterPro" id="IPR018499">
    <property type="entry name" value="Tetraspanin/Peripherin"/>
</dbReference>
<proteinExistence type="inferred from homology"/>
<keyword evidence="4 6" id="KW-1133">Transmembrane helix</keyword>
<dbReference type="InterPro" id="IPR000301">
    <property type="entry name" value="Tetraspanin_animals"/>
</dbReference>
<accession>A0AA39LH93</accession>
<dbReference type="InterPro" id="IPR008952">
    <property type="entry name" value="Tetraspanin_EC2_sf"/>
</dbReference>
<feature type="transmembrane region" description="Helical" evidence="6">
    <location>
        <begin position="91"/>
        <end position="115"/>
    </location>
</feature>
<dbReference type="SUPFAM" id="SSF48652">
    <property type="entry name" value="Tetraspanin"/>
    <property type="match status" value="1"/>
</dbReference>
<dbReference type="EMBL" id="JAUCMV010000005">
    <property type="protein sequence ID" value="KAK0397024.1"/>
    <property type="molecule type" value="Genomic_DNA"/>
</dbReference>
<evidence type="ECO:0000256" key="5">
    <source>
        <dbReference type="ARBA" id="ARBA00023136"/>
    </source>
</evidence>
<evidence type="ECO:0000256" key="1">
    <source>
        <dbReference type="ARBA" id="ARBA00004141"/>
    </source>
</evidence>
<organism evidence="7 8">
    <name type="scientific">Steinernema hermaphroditum</name>
    <dbReference type="NCBI Taxonomy" id="289476"/>
    <lineage>
        <taxon>Eukaryota</taxon>
        <taxon>Metazoa</taxon>
        <taxon>Ecdysozoa</taxon>
        <taxon>Nematoda</taxon>
        <taxon>Chromadorea</taxon>
        <taxon>Rhabditida</taxon>
        <taxon>Tylenchina</taxon>
        <taxon>Panagrolaimomorpha</taxon>
        <taxon>Strongyloidoidea</taxon>
        <taxon>Steinernematidae</taxon>
        <taxon>Steinernema</taxon>
    </lineage>
</organism>
<sequence>MGSFGRWSAYGSLGRSLRMSFFATNLLSVMLSFAVFVYGCWLVHNRSQYAELLAPSLYVDVGRIMIVVSLMSIANALLAVYAVLKELRCLIYSFSIASVIIFVMLFIGGIMGFVFRYKLTNQIPLHLKMLTSLRELYAMPEMDAITNAWDELQANFKCCGVNGTDDYRVWRTSKWYMRHKEPKRRLPESCCAPGQYEQCLNVDMSQPDSELLYTETCYMILRTDLLAVVYVAAWLSIVSSAAMLLPAVLAMLFARFTHFFTKSVL</sequence>
<evidence type="ECO:0000256" key="4">
    <source>
        <dbReference type="ARBA" id="ARBA00022989"/>
    </source>
</evidence>
<dbReference type="PIRSF" id="PIRSF002419">
    <property type="entry name" value="Tetraspanin"/>
    <property type="match status" value="1"/>
</dbReference>
<dbReference type="Proteomes" id="UP001175271">
    <property type="component" value="Unassembled WGS sequence"/>
</dbReference>
<feature type="transmembrane region" description="Helical" evidence="6">
    <location>
        <begin position="228"/>
        <end position="253"/>
    </location>
</feature>
<reference evidence="7" key="1">
    <citation type="submission" date="2023-06" db="EMBL/GenBank/DDBJ databases">
        <title>Genomic analysis of the entomopathogenic nematode Steinernema hermaphroditum.</title>
        <authorList>
            <person name="Schwarz E.M."/>
            <person name="Heppert J.K."/>
            <person name="Baniya A."/>
            <person name="Schwartz H.T."/>
            <person name="Tan C.-H."/>
            <person name="Antoshechkin I."/>
            <person name="Sternberg P.W."/>
            <person name="Goodrich-Blair H."/>
            <person name="Dillman A.R."/>
        </authorList>
    </citation>
    <scope>NUCLEOTIDE SEQUENCE</scope>
    <source>
        <strain evidence="7">PS9179</strain>
        <tissue evidence="7">Whole animal</tissue>
    </source>
</reference>
<feature type="transmembrane region" description="Helical" evidence="6">
    <location>
        <begin position="21"/>
        <end position="44"/>
    </location>
</feature>
<gene>
    <name evidence="7" type="ORF">QR680_001947</name>
</gene>
<comment type="subcellular location">
    <subcellularLocation>
        <location evidence="1 6">Membrane</location>
        <topology evidence="1 6">Multi-pass membrane protein</topology>
    </subcellularLocation>
</comment>
<feature type="transmembrane region" description="Helical" evidence="6">
    <location>
        <begin position="64"/>
        <end position="84"/>
    </location>
</feature>
<dbReference type="Pfam" id="PF00335">
    <property type="entry name" value="Tetraspanin"/>
    <property type="match status" value="1"/>
</dbReference>
<dbReference type="PRINTS" id="PR00259">
    <property type="entry name" value="TMFOUR"/>
</dbReference>